<evidence type="ECO:0000313" key="1">
    <source>
        <dbReference type="EMBL" id="AHJ95564.1"/>
    </source>
</evidence>
<name>W8EQZ7_9BACT</name>
<reference evidence="1 2" key="1">
    <citation type="submission" date="2014-01" db="EMBL/GenBank/DDBJ databases">
        <title>Complete sequence of plasmid1 of ionizing-radiation resistance bacterium Hymenobacter swuensis DY53.</title>
        <authorList>
            <person name="Jung J.-H."/>
            <person name="Jeong S.-W."/>
            <person name="Joe M.-H."/>
            <person name="Cho y.-j."/>
            <person name="Kim M.-K."/>
            <person name="Lim S.-Y."/>
        </authorList>
    </citation>
    <scope>NUCLEOTIDE SEQUENCE [LARGE SCALE GENOMIC DNA]</scope>
    <source>
        <strain evidence="1 2">DY53</strain>
        <plasmid evidence="1 2">pHsw1</plasmid>
    </source>
</reference>
<dbReference type="KEGG" id="hsw:Hsw_PA0231"/>
<organism evidence="1 2">
    <name type="scientific">Hymenobacter swuensis DY53</name>
    <dbReference type="NCBI Taxonomy" id="1227739"/>
    <lineage>
        <taxon>Bacteria</taxon>
        <taxon>Pseudomonadati</taxon>
        <taxon>Bacteroidota</taxon>
        <taxon>Cytophagia</taxon>
        <taxon>Cytophagales</taxon>
        <taxon>Hymenobacteraceae</taxon>
        <taxon>Hymenobacter</taxon>
    </lineage>
</organism>
<dbReference type="PATRIC" id="fig|1227739.3.peg.251"/>
<accession>W8EQZ7</accession>
<dbReference type="InterPro" id="IPR036278">
    <property type="entry name" value="Sialidase_sf"/>
</dbReference>
<dbReference type="EMBL" id="CP007144">
    <property type="protein sequence ID" value="AHJ95564.1"/>
    <property type="molecule type" value="Genomic_DNA"/>
</dbReference>
<dbReference type="HOGENOM" id="CLU_868111_0_0_10"/>
<gene>
    <name evidence="1" type="ORF">Hsw_PA0231</name>
</gene>
<dbReference type="CDD" id="cd15482">
    <property type="entry name" value="Sialidase_non-viral"/>
    <property type="match status" value="1"/>
</dbReference>
<dbReference type="SUPFAM" id="SSF50939">
    <property type="entry name" value="Sialidases"/>
    <property type="match status" value="1"/>
</dbReference>
<geneLocation type="plasmid" evidence="1 2">
    <name>pHsw1</name>
</geneLocation>
<keyword evidence="2" id="KW-1185">Reference proteome</keyword>
<protein>
    <recommendedName>
        <fullName evidence="3">Sialidase domain-containing protein</fullName>
    </recommendedName>
</protein>
<proteinExistence type="predicted"/>
<dbReference type="Gene3D" id="2.130.10.10">
    <property type="entry name" value="YVTN repeat-like/Quinoprotein amine dehydrogenase"/>
    <property type="match status" value="1"/>
</dbReference>
<evidence type="ECO:0008006" key="3">
    <source>
        <dbReference type="Google" id="ProtNLM"/>
    </source>
</evidence>
<sequence>MTTLGSPLCSSVCHWGMLLLGAWLASCGQEPPRYPTIRRPPATSAVRSGPLYADLVPIHGDSLLAVLQLQGGIALTTDAGRHWIQRPHQDIIPRLKYFRWGLPFAPILNTVTMDHHKVLWGLTWAEPPHSQPYSRLSYSTDFGETWSESQSLPTDTFLLYRFYSRPGQPIQALTNRHGKLYQMQDRLGKRWTYIRTIAELNAVQDTVAGVSYFADAQFKFLDTGQLFFRTKKGWKPVAQVDSINEVSDVCLCQGSIFLAGRNRNSGDANQMLVQVRNGRIRDSIQTKEDYLQLRCDTKDRLWVFSRFGVWQKSGHTLSKR</sequence>
<keyword evidence="1" id="KW-0614">Plasmid</keyword>
<dbReference type="Proteomes" id="UP000019423">
    <property type="component" value="Plasmid pHsw1"/>
</dbReference>
<dbReference type="AlphaFoldDB" id="W8EQZ7"/>
<evidence type="ECO:0000313" key="2">
    <source>
        <dbReference type="Proteomes" id="UP000019423"/>
    </source>
</evidence>
<dbReference type="InterPro" id="IPR015943">
    <property type="entry name" value="WD40/YVTN_repeat-like_dom_sf"/>
</dbReference>